<evidence type="ECO:0000256" key="8">
    <source>
        <dbReference type="SAM" id="MobiDB-lite"/>
    </source>
</evidence>
<evidence type="ECO:0000256" key="3">
    <source>
        <dbReference type="ARBA" id="ARBA00022692"/>
    </source>
</evidence>
<evidence type="ECO:0000313" key="10">
    <source>
        <dbReference type="Proteomes" id="UP000192578"/>
    </source>
</evidence>
<keyword evidence="5 7" id="KW-1133">Transmembrane helix</keyword>
<comment type="similarity">
    <text evidence="2 7">Belongs to the derlin family.</text>
</comment>
<dbReference type="PANTHER" id="PTHR11009">
    <property type="entry name" value="DER1-LIKE PROTEIN, DERLIN"/>
    <property type="match status" value="1"/>
</dbReference>
<feature type="compositionally biased region" description="Low complexity" evidence="8">
    <location>
        <begin position="233"/>
        <end position="246"/>
    </location>
</feature>
<accession>A0A9X6NCD1</accession>
<dbReference type="InterPro" id="IPR007599">
    <property type="entry name" value="DER1"/>
</dbReference>
<dbReference type="Pfam" id="PF04511">
    <property type="entry name" value="DER1"/>
    <property type="match status" value="1"/>
</dbReference>
<feature type="region of interest" description="Disordered" evidence="8">
    <location>
        <begin position="231"/>
        <end position="255"/>
    </location>
</feature>
<dbReference type="AlphaFoldDB" id="A0A9X6NCD1"/>
<name>A0A9X6NCD1_HYPEX</name>
<feature type="transmembrane region" description="Helical" evidence="7">
    <location>
        <begin position="62"/>
        <end position="80"/>
    </location>
</feature>
<comment type="caution">
    <text evidence="9">The sequence shown here is derived from an EMBL/GenBank/DDBJ whole genome shotgun (WGS) entry which is preliminary data.</text>
</comment>
<evidence type="ECO:0000256" key="1">
    <source>
        <dbReference type="ARBA" id="ARBA00004477"/>
    </source>
</evidence>
<evidence type="ECO:0000256" key="5">
    <source>
        <dbReference type="ARBA" id="ARBA00022989"/>
    </source>
</evidence>
<dbReference type="GO" id="GO:0006950">
    <property type="term" value="P:response to stress"/>
    <property type="evidence" value="ECO:0007669"/>
    <property type="project" value="UniProtKB-ARBA"/>
</dbReference>
<dbReference type="Proteomes" id="UP000192578">
    <property type="component" value="Unassembled WGS sequence"/>
</dbReference>
<evidence type="ECO:0000256" key="6">
    <source>
        <dbReference type="ARBA" id="ARBA00023136"/>
    </source>
</evidence>
<feature type="transmembrane region" description="Helical" evidence="7">
    <location>
        <begin position="160"/>
        <end position="188"/>
    </location>
</feature>
<keyword evidence="6 7" id="KW-0472">Membrane</keyword>
<evidence type="ECO:0000256" key="7">
    <source>
        <dbReference type="RuleBase" id="RU363059"/>
    </source>
</evidence>
<dbReference type="SUPFAM" id="SSF144091">
    <property type="entry name" value="Rhomboid-like"/>
    <property type="match status" value="1"/>
</dbReference>
<dbReference type="GO" id="GO:0005789">
    <property type="term" value="C:endoplasmic reticulum membrane"/>
    <property type="evidence" value="ECO:0007669"/>
    <property type="project" value="UniProtKB-SubCell"/>
</dbReference>
<reference evidence="10" key="1">
    <citation type="submission" date="2017-01" db="EMBL/GenBank/DDBJ databases">
        <title>Comparative genomics of anhydrobiosis in the tardigrade Hypsibius dujardini.</title>
        <authorList>
            <person name="Yoshida Y."/>
            <person name="Koutsovoulos G."/>
            <person name="Laetsch D."/>
            <person name="Stevens L."/>
            <person name="Kumar S."/>
            <person name="Horikawa D."/>
            <person name="Ishino K."/>
            <person name="Komine S."/>
            <person name="Tomita M."/>
            <person name="Blaxter M."/>
            <person name="Arakawa K."/>
        </authorList>
    </citation>
    <scope>NUCLEOTIDE SEQUENCE [LARGE SCALE GENOMIC DNA]</scope>
    <source>
        <strain evidence="10">Z151</strain>
    </source>
</reference>
<keyword evidence="10" id="KW-1185">Reference proteome</keyword>
<proteinExistence type="inferred from homology"/>
<evidence type="ECO:0000256" key="2">
    <source>
        <dbReference type="ARBA" id="ARBA00008917"/>
    </source>
</evidence>
<dbReference type="InterPro" id="IPR035952">
    <property type="entry name" value="Rhomboid-like_sf"/>
</dbReference>
<comment type="subcellular location">
    <subcellularLocation>
        <location evidence="1 7">Endoplasmic reticulum membrane</location>
        <topology evidence="1 7">Multi-pass membrane protein</topology>
    </subcellularLocation>
</comment>
<feature type="transmembrane region" description="Helical" evidence="7">
    <location>
        <begin position="100"/>
        <end position="120"/>
    </location>
</feature>
<evidence type="ECO:0000313" key="9">
    <source>
        <dbReference type="EMBL" id="OWA51512.1"/>
    </source>
</evidence>
<dbReference type="EMBL" id="MTYJ01000230">
    <property type="protein sequence ID" value="OWA51512.1"/>
    <property type="molecule type" value="Genomic_DNA"/>
</dbReference>
<keyword evidence="4 7" id="KW-0256">Endoplasmic reticulum</keyword>
<comment type="function">
    <text evidence="7">May be involved in the degradation of misfolded endoplasmic reticulum (ER) luminal proteins.</text>
</comment>
<evidence type="ECO:0000256" key="4">
    <source>
        <dbReference type="ARBA" id="ARBA00022824"/>
    </source>
</evidence>
<sequence length="255" mass="28889">MASNEISLWYHSIPQITKYWFTGSVALPLLGRFGILNSYYLILDAALTIFGFQLWRPITALFYFPISPRTGFHYLMNLYFLYNYSSQLESGHFIGRTADFLFMLVFNWLCLVLIGLAADIPLLMDPMVLSVLYVWCQLNRDLIVSFWFGTRFKALYLPWVLFGFNFILGSGGVMDLVGILVGHLYYFLAFKYPQDFGGPTLLKTPDFFFRFFPNTRVMGGFGVPPPARPRNDGAGAAAEGAPRARGWGAGNRLGD</sequence>
<keyword evidence="3 7" id="KW-0812">Transmembrane</keyword>
<gene>
    <name evidence="9" type="ORF">BV898_15991</name>
</gene>
<organism evidence="9 10">
    <name type="scientific">Hypsibius exemplaris</name>
    <name type="common">Freshwater tardigrade</name>
    <dbReference type="NCBI Taxonomy" id="2072580"/>
    <lineage>
        <taxon>Eukaryota</taxon>
        <taxon>Metazoa</taxon>
        <taxon>Ecdysozoa</taxon>
        <taxon>Tardigrada</taxon>
        <taxon>Eutardigrada</taxon>
        <taxon>Parachela</taxon>
        <taxon>Hypsibioidea</taxon>
        <taxon>Hypsibiidae</taxon>
        <taxon>Hypsibius</taxon>
    </lineage>
</organism>
<dbReference type="OrthoDB" id="19102at2759"/>
<protein>
    <recommendedName>
        <fullName evidence="7">Derlin</fullName>
    </recommendedName>
</protein>
<comment type="caution">
    <text evidence="7">Lacks conserved residue(s) required for the propagation of feature annotation.</text>
</comment>